<dbReference type="Gene3D" id="3.40.50.150">
    <property type="entry name" value="Vaccinia Virus protein VP39"/>
    <property type="match status" value="1"/>
</dbReference>
<dbReference type="GO" id="GO:0032259">
    <property type="term" value="P:methylation"/>
    <property type="evidence" value="ECO:0007669"/>
    <property type="project" value="UniProtKB-KW"/>
</dbReference>
<dbReference type="EC" id="2.1.1.72" evidence="1"/>
<evidence type="ECO:0000259" key="7">
    <source>
        <dbReference type="Pfam" id="PF18135"/>
    </source>
</evidence>
<evidence type="ECO:0000313" key="8">
    <source>
        <dbReference type="EMBL" id="HHM68374.1"/>
    </source>
</evidence>
<dbReference type="EMBL" id="DRXE01000242">
    <property type="protein sequence ID" value="HHM68374.1"/>
    <property type="molecule type" value="Genomic_DNA"/>
</dbReference>
<evidence type="ECO:0000256" key="4">
    <source>
        <dbReference type="ARBA" id="ARBA00047942"/>
    </source>
</evidence>
<dbReference type="Pfam" id="PF02384">
    <property type="entry name" value="N6_Mtase"/>
    <property type="match status" value="1"/>
</dbReference>
<comment type="catalytic activity">
    <reaction evidence="4">
        <text>a 2'-deoxyadenosine in DNA + S-adenosyl-L-methionine = an N(6)-methyl-2'-deoxyadenosine in DNA + S-adenosyl-L-homocysteine + H(+)</text>
        <dbReference type="Rhea" id="RHEA:15197"/>
        <dbReference type="Rhea" id="RHEA-COMP:12418"/>
        <dbReference type="Rhea" id="RHEA-COMP:12419"/>
        <dbReference type="ChEBI" id="CHEBI:15378"/>
        <dbReference type="ChEBI" id="CHEBI:57856"/>
        <dbReference type="ChEBI" id="CHEBI:59789"/>
        <dbReference type="ChEBI" id="CHEBI:90615"/>
        <dbReference type="ChEBI" id="CHEBI:90616"/>
        <dbReference type="EC" id="2.1.1.72"/>
    </reaction>
</comment>
<keyword evidence="3" id="KW-0808">Transferase</keyword>
<dbReference type="SUPFAM" id="SSF53335">
    <property type="entry name" value="S-adenosyl-L-methionine-dependent methyltransferases"/>
    <property type="match status" value="1"/>
</dbReference>
<feature type="compositionally biased region" description="Basic and acidic residues" evidence="5">
    <location>
        <begin position="1050"/>
        <end position="1063"/>
    </location>
</feature>
<dbReference type="GO" id="GO:0003677">
    <property type="term" value="F:DNA binding"/>
    <property type="evidence" value="ECO:0007669"/>
    <property type="project" value="InterPro"/>
</dbReference>
<dbReference type="PANTHER" id="PTHR33841">
    <property type="entry name" value="DNA METHYLTRANSFERASE YEEA-RELATED"/>
    <property type="match status" value="1"/>
</dbReference>
<keyword evidence="2" id="KW-0489">Methyltransferase</keyword>
<dbReference type="InterPro" id="IPR041635">
    <property type="entry name" value="Type_ISP_LLaBIII_C"/>
</dbReference>
<proteinExistence type="predicted"/>
<organism evidence="8">
    <name type="scientific">Thermus caliditerrae</name>
    <dbReference type="NCBI Taxonomy" id="1330700"/>
    <lineage>
        <taxon>Bacteria</taxon>
        <taxon>Thermotogati</taxon>
        <taxon>Deinococcota</taxon>
        <taxon>Deinococci</taxon>
        <taxon>Thermales</taxon>
        <taxon>Thermaceae</taxon>
        <taxon>Thermus</taxon>
    </lineage>
</organism>
<dbReference type="Pfam" id="PF18135">
    <property type="entry name" value="Type_ISP_C"/>
    <property type="match status" value="1"/>
</dbReference>
<name>A0A7C5VK31_9DEIN</name>
<protein>
    <recommendedName>
        <fullName evidence="1">site-specific DNA-methyltransferase (adenine-specific)</fullName>
        <ecNumber evidence="1">2.1.1.72</ecNumber>
    </recommendedName>
</protein>
<dbReference type="InterPro" id="IPR029063">
    <property type="entry name" value="SAM-dependent_MTases_sf"/>
</dbReference>
<evidence type="ECO:0000256" key="1">
    <source>
        <dbReference type="ARBA" id="ARBA00011900"/>
    </source>
</evidence>
<feature type="region of interest" description="Disordered" evidence="5">
    <location>
        <begin position="1045"/>
        <end position="1078"/>
    </location>
</feature>
<comment type="caution">
    <text evidence="8">The sequence shown here is derived from an EMBL/GenBank/DDBJ whole genome shotgun (WGS) entry which is preliminary data.</text>
</comment>
<sequence length="1078" mass="121114">MLERALKAYLQDYRAVFHHPAPPPGFSPEDQLKVLVRNLFRGLGLEAFTEVFHSRVGRPDLGIFQGTLLVGYVEVKAPGKGLDPKAFTGHDRKQWERFKHLPNLIYTDGLTFLLYREGELLRRADLSPKGPSPEEVRAFEALLLDFKGWGLAAPKDPQELAQLLAPIVRYLREDALEALQAPLPRGENLKKLYGEWRRTFLPGADERAFADAFAQLLTYAFLLARLEWSEARGPFALENILAYLAEGHSLLMEALFLANYPPVVEEVYAGYHLLRRALAAVDPQALAKKGAEPWLYFYEDFLAAYDPELRKDMGVYYTPKEVVGAMVRLVDSLLKARLGRREGLGHEGVTVLDPALGTGTFLLGVLERALENAEALYGRGFRGSKATEVAQRLYGFELMLGPYAVAQFRLSRAVREEGGELPEGGLRVYLTDTLEDPYGGKPLERLGMVYERLAEERERASRVKRQEPILVVLGNPPYDRVQGENEEERRRKAGWLLHPRDPENSASPSLLEDFLKPLEGLGLGVHAKNLYNLYVYFWRWALWKALEQDPGRPGIVAFITASSYLAGPGFAGMRAHMRQVADEIYVLDLGGEGRGAVKEENVFSIQTPVAIALAVRYGEKREDRPARVFYHRVPGPTRQGKLAHLAEMEDLGKVPFQEVGGSLYDPFVPGPSGAYAAWPRLTDLFPWQHSGVQFKRTWPIGPTREVLEARWQALLTATNLEAAFREERDRRVDRAYPAILRGERLPPLSSLSPTEPPEAILRYGYRSLDRAWAIVDGRVCSYPRPVLWRVQGPKQLFLTSLLSAPLGRGPALMATSHVPDLHHFRGSYGAKDVIPLYRDREGRQPNLAQGLLELLQDTYGFPVAPEDFLAYTYALLAQPAFTARFQEEVRHPPVRVPLTKEGALFRRGAELGRRLLCCHTFGERFGGACLLHGEARWQKAPSSYPRDHAYDPQGQTLRVGDGEVAPVAPEVWGYQISGFQPLKAWLDFRTRGAGRKGSPLDGILPTTWGPGLSRELLEVVWALECTLRLHPEQEALLAQVLEGPLFQEEELPKPEPEERKPPEEEAEEAGEAVQDRLL</sequence>
<dbReference type="GO" id="GO:0008170">
    <property type="term" value="F:N-methyltransferase activity"/>
    <property type="evidence" value="ECO:0007669"/>
    <property type="project" value="InterPro"/>
</dbReference>
<dbReference type="InterPro" id="IPR050953">
    <property type="entry name" value="N4_N6_ade-DNA_methylase"/>
</dbReference>
<dbReference type="GO" id="GO:0009007">
    <property type="term" value="F:site-specific DNA-methyltransferase (adenine-specific) activity"/>
    <property type="evidence" value="ECO:0007669"/>
    <property type="project" value="UniProtKB-EC"/>
</dbReference>
<feature type="domain" description="DNA methylase adenine-specific" evidence="6">
    <location>
        <begin position="298"/>
        <end position="481"/>
    </location>
</feature>
<dbReference type="PRINTS" id="PR00507">
    <property type="entry name" value="N12N6MTFRASE"/>
</dbReference>
<dbReference type="PANTHER" id="PTHR33841:SF1">
    <property type="entry name" value="DNA METHYLTRANSFERASE A"/>
    <property type="match status" value="1"/>
</dbReference>
<reference evidence="8" key="1">
    <citation type="journal article" date="2020" name="mSystems">
        <title>Genome- and Community-Level Interaction Insights into Carbon Utilization and Element Cycling Functions of Hydrothermarchaeota in Hydrothermal Sediment.</title>
        <authorList>
            <person name="Zhou Z."/>
            <person name="Liu Y."/>
            <person name="Xu W."/>
            <person name="Pan J."/>
            <person name="Luo Z.H."/>
            <person name="Li M."/>
        </authorList>
    </citation>
    <scope>NUCLEOTIDE SEQUENCE [LARGE SCALE GENOMIC DNA]</scope>
    <source>
        <strain evidence="8">SpSt-1071</strain>
    </source>
</reference>
<accession>A0A7C5VK31</accession>
<evidence type="ECO:0000256" key="3">
    <source>
        <dbReference type="ARBA" id="ARBA00022679"/>
    </source>
</evidence>
<evidence type="ECO:0000256" key="2">
    <source>
        <dbReference type="ARBA" id="ARBA00022603"/>
    </source>
</evidence>
<evidence type="ECO:0000259" key="6">
    <source>
        <dbReference type="Pfam" id="PF02384"/>
    </source>
</evidence>
<dbReference type="AlphaFoldDB" id="A0A7C5VK31"/>
<gene>
    <name evidence="8" type="ORF">ENM28_06700</name>
</gene>
<feature type="domain" description="Type ISP restriction-modification enzyme LLaBIII C-terminal specificity" evidence="7">
    <location>
        <begin position="683"/>
        <end position="1008"/>
    </location>
</feature>
<dbReference type="InterPro" id="IPR003356">
    <property type="entry name" value="DNA_methylase_A-5"/>
</dbReference>
<evidence type="ECO:0000256" key="5">
    <source>
        <dbReference type="SAM" id="MobiDB-lite"/>
    </source>
</evidence>